<feature type="domain" description="CMP/dCMP-type deaminase" evidence="15">
    <location>
        <begin position="1"/>
        <end position="128"/>
    </location>
</feature>
<evidence type="ECO:0000256" key="10">
    <source>
        <dbReference type="ARBA" id="ARBA00049252"/>
    </source>
</evidence>
<dbReference type="AlphaFoldDB" id="A0A0R1ZM28"/>
<organism evidence="16 17">
    <name type="scientific">Lacticaseibacillus sharpeae JCM 1186 = DSM 20505</name>
    <dbReference type="NCBI Taxonomy" id="1291052"/>
    <lineage>
        <taxon>Bacteria</taxon>
        <taxon>Bacillati</taxon>
        <taxon>Bacillota</taxon>
        <taxon>Bacilli</taxon>
        <taxon>Lactobacillales</taxon>
        <taxon>Lactobacillaceae</taxon>
        <taxon>Lacticaseibacillus</taxon>
    </lineage>
</organism>
<dbReference type="Proteomes" id="UP000051679">
    <property type="component" value="Unassembled WGS sequence"/>
</dbReference>
<evidence type="ECO:0000256" key="7">
    <source>
        <dbReference type="ARBA" id="ARBA00022801"/>
    </source>
</evidence>
<dbReference type="EC" id="3.5.4.5" evidence="4 14"/>
<evidence type="ECO:0000256" key="13">
    <source>
        <dbReference type="PIRSR" id="PIRSR606262-3"/>
    </source>
</evidence>
<feature type="binding site" evidence="13">
    <location>
        <position position="89"/>
    </location>
    <ligand>
        <name>Zn(2+)</name>
        <dbReference type="ChEBI" id="CHEBI:29105"/>
        <note>catalytic</note>
    </ligand>
</feature>
<evidence type="ECO:0000256" key="5">
    <source>
        <dbReference type="ARBA" id="ARBA00018266"/>
    </source>
</evidence>
<evidence type="ECO:0000313" key="16">
    <source>
        <dbReference type="EMBL" id="KRM56071.1"/>
    </source>
</evidence>
<evidence type="ECO:0000256" key="9">
    <source>
        <dbReference type="ARBA" id="ARBA00032005"/>
    </source>
</evidence>
<evidence type="ECO:0000256" key="12">
    <source>
        <dbReference type="PIRSR" id="PIRSR606262-1"/>
    </source>
</evidence>
<evidence type="ECO:0000256" key="14">
    <source>
        <dbReference type="RuleBase" id="RU364006"/>
    </source>
</evidence>
<proteinExistence type="inferred from homology"/>
<dbReference type="Gene3D" id="3.40.140.10">
    <property type="entry name" value="Cytidine Deaminase, domain 2"/>
    <property type="match status" value="1"/>
</dbReference>
<sequence>MNKEDLMAEAISARENAYVPYSHFKVGAAAIAASGEHFHGANIENASFGITMCAERNAIFAAACAGERKITALAVVADTDGGVSPCGACRQAMTEFMSANTPVFLGNLHGVIEETTVGALLPGAFNKEDMHNA</sequence>
<dbReference type="STRING" id="1291052.FC18_GL000857"/>
<dbReference type="GO" id="GO:0004126">
    <property type="term" value="F:cytidine deaminase activity"/>
    <property type="evidence" value="ECO:0007669"/>
    <property type="project" value="UniProtKB-UniRule"/>
</dbReference>
<gene>
    <name evidence="16" type="ORF">FC18_GL000857</name>
</gene>
<dbReference type="NCBIfam" id="NF004064">
    <property type="entry name" value="PRK05578.1"/>
    <property type="match status" value="1"/>
</dbReference>
<dbReference type="Pfam" id="PF00383">
    <property type="entry name" value="dCMP_cyt_deam_1"/>
    <property type="match status" value="1"/>
</dbReference>
<dbReference type="PANTHER" id="PTHR11644">
    <property type="entry name" value="CYTIDINE DEAMINASE"/>
    <property type="match status" value="1"/>
</dbReference>
<dbReference type="PROSITE" id="PS51747">
    <property type="entry name" value="CYT_DCMP_DEAMINASES_2"/>
    <property type="match status" value="1"/>
</dbReference>
<dbReference type="GO" id="GO:0055086">
    <property type="term" value="P:nucleobase-containing small molecule metabolic process"/>
    <property type="evidence" value="ECO:0007669"/>
    <property type="project" value="UniProtKB-ARBA"/>
</dbReference>
<dbReference type="PROSITE" id="PS00903">
    <property type="entry name" value="CYT_DCMP_DEAMINASES_1"/>
    <property type="match status" value="1"/>
</dbReference>
<keyword evidence="6 13" id="KW-0479">Metal-binding</keyword>
<dbReference type="InterPro" id="IPR050202">
    <property type="entry name" value="Cyt/Deoxycyt_deaminase"/>
</dbReference>
<evidence type="ECO:0000256" key="4">
    <source>
        <dbReference type="ARBA" id="ARBA00012783"/>
    </source>
</evidence>
<dbReference type="InterPro" id="IPR006262">
    <property type="entry name" value="Cyt_deam_tetra"/>
</dbReference>
<evidence type="ECO:0000256" key="3">
    <source>
        <dbReference type="ARBA" id="ARBA00006576"/>
    </source>
</evidence>
<accession>A0A0R1ZM28</accession>
<dbReference type="NCBIfam" id="TIGR01354">
    <property type="entry name" value="cyt_deam_tetra"/>
    <property type="match status" value="1"/>
</dbReference>
<dbReference type="EMBL" id="AYYO01000010">
    <property type="protein sequence ID" value="KRM56071.1"/>
    <property type="molecule type" value="Genomic_DNA"/>
</dbReference>
<dbReference type="InterPro" id="IPR002125">
    <property type="entry name" value="CMP_dCMP_dom"/>
</dbReference>
<feature type="active site" description="Proton donor" evidence="12">
    <location>
        <position position="55"/>
    </location>
</feature>
<comment type="caution">
    <text evidence="16">The sequence shown here is derived from an EMBL/GenBank/DDBJ whole genome shotgun (WGS) entry which is preliminary data.</text>
</comment>
<dbReference type="InterPro" id="IPR016193">
    <property type="entry name" value="Cytidine_deaminase-like"/>
</dbReference>
<dbReference type="FunFam" id="3.40.140.10:FF:000008">
    <property type="entry name" value="Cytidine deaminase"/>
    <property type="match status" value="1"/>
</dbReference>
<dbReference type="PATRIC" id="fig|1291052.5.peg.874"/>
<comment type="catalytic activity">
    <reaction evidence="11 14">
        <text>cytidine + H2O + H(+) = uridine + NH4(+)</text>
        <dbReference type="Rhea" id="RHEA:16069"/>
        <dbReference type="ChEBI" id="CHEBI:15377"/>
        <dbReference type="ChEBI" id="CHEBI:15378"/>
        <dbReference type="ChEBI" id="CHEBI:16704"/>
        <dbReference type="ChEBI" id="CHEBI:17562"/>
        <dbReference type="ChEBI" id="CHEBI:28938"/>
        <dbReference type="EC" id="3.5.4.5"/>
    </reaction>
</comment>
<keyword evidence="17" id="KW-1185">Reference proteome</keyword>
<evidence type="ECO:0000259" key="15">
    <source>
        <dbReference type="PROSITE" id="PS51747"/>
    </source>
</evidence>
<evidence type="ECO:0000256" key="2">
    <source>
        <dbReference type="ARBA" id="ARBA00003949"/>
    </source>
</evidence>
<protein>
    <recommendedName>
        <fullName evidence="5 14">Cytidine deaminase</fullName>
        <ecNumber evidence="4 14">3.5.4.5</ecNumber>
    </recommendedName>
    <alternativeName>
        <fullName evidence="9 14">Cytidine aminohydrolase</fullName>
    </alternativeName>
</protein>
<evidence type="ECO:0000256" key="6">
    <source>
        <dbReference type="ARBA" id="ARBA00022723"/>
    </source>
</evidence>
<dbReference type="InterPro" id="IPR016192">
    <property type="entry name" value="APOBEC/CMP_deaminase_Zn-bd"/>
</dbReference>
<dbReference type="SUPFAM" id="SSF53927">
    <property type="entry name" value="Cytidine deaminase-like"/>
    <property type="match status" value="1"/>
</dbReference>
<evidence type="ECO:0000256" key="1">
    <source>
        <dbReference type="ARBA" id="ARBA00001947"/>
    </source>
</evidence>
<dbReference type="PANTHER" id="PTHR11644:SF2">
    <property type="entry name" value="CYTIDINE DEAMINASE"/>
    <property type="match status" value="1"/>
</dbReference>
<dbReference type="OrthoDB" id="9795347at2"/>
<dbReference type="GO" id="GO:0042802">
    <property type="term" value="F:identical protein binding"/>
    <property type="evidence" value="ECO:0007669"/>
    <property type="project" value="UniProtKB-ARBA"/>
</dbReference>
<name>A0A0R1ZM28_9LACO</name>
<evidence type="ECO:0000256" key="8">
    <source>
        <dbReference type="ARBA" id="ARBA00022833"/>
    </source>
</evidence>
<evidence type="ECO:0000313" key="17">
    <source>
        <dbReference type="Proteomes" id="UP000051679"/>
    </source>
</evidence>
<dbReference type="RefSeq" id="WP_056975449.1">
    <property type="nucleotide sequence ID" value="NZ_AYYO01000010.1"/>
</dbReference>
<keyword evidence="8 13" id="KW-0862">Zinc</keyword>
<comment type="similarity">
    <text evidence="3 14">Belongs to the cytidine and deoxycytidylate deaminase family.</text>
</comment>
<feature type="binding site" evidence="13">
    <location>
        <position position="86"/>
    </location>
    <ligand>
        <name>Zn(2+)</name>
        <dbReference type="ChEBI" id="CHEBI:29105"/>
        <note>catalytic</note>
    </ligand>
</feature>
<dbReference type="GO" id="GO:0005829">
    <property type="term" value="C:cytosol"/>
    <property type="evidence" value="ECO:0007669"/>
    <property type="project" value="TreeGrafter"/>
</dbReference>
<keyword evidence="7 14" id="KW-0378">Hydrolase</keyword>
<feature type="binding site" evidence="13">
    <location>
        <position position="53"/>
    </location>
    <ligand>
        <name>Zn(2+)</name>
        <dbReference type="ChEBI" id="CHEBI:29105"/>
        <note>catalytic</note>
    </ligand>
</feature>
<reference evidence="16 17" key="1">
    <citation type="journal article" date="2015" name="Genome Announc.">
        <title>Expanding the biotechnology potential of lactobacilli through comparative genomics of 213 strains and associated genera.</title>
        <authorList>
            <person name="Sun Z."/>
            <person name="Harris H.M."/>
            <person name="McCann A."/>
            <person name="Guo C."/>
            <person name="Argimon S."/>
            <person name="Zhang W."/>
            <person name="Yang X."/>
            <person name="Jeffery I.B."/>
            <person name="Cooney J.C."/>
            <person name="Kagawa T.F."/>
            <person name="Liu W."/>
            <person name="Song Y."/>
            <person name="Salvetti E."/>
            <person name="Wrobel A."/>
            <person name="Rasinkangas P."/>
            <person name="Parkhill J."/>
            <person name="Rea M.C."/>
            <person name="O'Sullivan O."/>
            <person name="Ritari J."/>
            <person name="Douillard F.P."/>
            <person name="Paul Ross R."/>
            <person name="Yang R."/>
            <person name="Briner A.E."/>
            <person name="Felis G.E."/>
            <person name="de Vos W.M."/>
            <person name="Barrangou R."/>
            <person name="Klaenhammer T.R."/>
            <person name="Caufield P.W."/>
            <person name="Cui Y."/>
            <person name="Zhang H."/>
            <person name="O'Toole P.W."/>
        </authorList>
    </citation>
    <scope>NUCLEOTIDE SEQUENCE [LARGE SCALE GENOMIC DNA]</scope>
    <source>
        <strain evidence="16 17">DSM 20505</strain>
    </source>
</reference>
<comment type="catalytic activity">
    <reaction evidence="10 14">
        <text>2'-deoxycytidine + H2O + H(+) = 2'-deoxyuridine + NH4(+)</text>
        <dbReference type="Rhea" id="RHEA:13433"/>
        <dbReference type="ChEBI" id="CHEBI:15377"/>
        <dbReference type="ChEBI" id="CHEBI:15378"/>
        <dbReference type="ChEBI" id="CHEBI:15698"/>
        <dbReference type="ChEBI" id="CHEBI:16450"/>
        <dbReference type="ChEBI" id="CHEBI:28938"/>
        <dbReference type="EC" id="3.5.4.5"/>
    </reaction>
</comment>
<comment type="function">
    <text evidence="2 14">This enzyme scavenges exogenous and endogenous cytidine and 2'-deoxycytidine for UMP synthesis.</text>
</comment>
<evidence type="ECO:0000256" key="11">
    <source>
        <dbReference type="ARBA" id="ARBA00049558"/>
    </source>
</evidence>
<dbReference type="GO" id="GO:0008270">
    <property type="term" value="F:zinc ion binding"/>
    <property type="evidence" value="ECO:0007669"/>
    <property type="project" value="UniProtKB-UniRule"/>
</dbReference>
<dbReference type="GO" id="GO:0072527">
    <property type="term" value="P:pyrimidine-containing compound metabolic process"/>
    <property type="evidence" value="ECO:0007669"/>
    <property type="project" value="UniProtKB-ARBA"/>
</dbReference>
<dbReference type="CDD" id="cd01283">
    <property type="entry name" value="cytidine_deaminase"/>
    <property type="match status" value="1"/>
</dbReference>
<comment type="cofactor">
    <cofactor evidence="1 13 14">
        <name>Zn(2+)</name>
        <dbReference type="ChEBI" id="CHEBI:29105"/>
    </cofactor>
</comment>